<dbReference type="InterPro" id="IPR003594">
    <property type="entry name" value="HATPase_dom"/>
</dbReference>
<keyword evidence="10" id="KW-0812">Transmembrane</keyword>
<dbReference type="InterPro" id="IPR004358">
    <property type="entry name" value="Sig_transdc_His_kin-like_C"/>
</dbReference>
<dbReference type="GO" id="GO:0005524">
    <property type="term" value="F:ATP binding"/>
    <property type="evidence" value="ECO:0007669"/>
    <property type="project" value="UniProtKB-KW"/>
</dbReference>
<dbReference type="EC" id="2.7.13.3" evidence="3"/>
<dbReference type="NCBIfam" id="TIGR00229">
    <property type="entry name" value="sensory_box"/>
    <property type="match status" value="1"/>
</dbReference>
<evidence type="ECO:0000256" key="10">
    <source>
        <dbReference type="SAM" id="Phobius"/>
    </source>
</evidence>
<dbReference type="InterPro" id="IPR000700">
    <property type="entry name" value="PAS-assoc_C"/>
</dbReference>
<evidence type="ECO:0000256" key="7">
    <source>
        <dbReference type="ARBA" id="ARBA00022777"/>
    </source>
</evidence>
<evidence type="ECO:0000256" key="4">
    <source>
        <dbReference type="ARBA" id="ARBA00022553"/>
    </source>
</evidence>
<dbReference type="InterPro" id="IPR003661">
    <property type="entry name" value="HisK_dim/P_dom"/>
</dbReference>
<dbReference type="Pfam" id="PF00672">
    <property type="entry name" value="HAMP"/>
    <property type="match status" value="1"/>
</dbReference>
<dbReference type="PANTHER" id="PTHR43065:SF10">
    <property type="entry name" value="PEROXIDE STRESS-ACTIVATED HISTIDINE KINASE MAK3"/>
    <property type="match status" value="1"/>
</dbReference>
<reference evidence="14 15" key="1">
    <citation type="submission" date="2017-06" db="EMBL/GenBank/DDBJ databases">
        <authorList>
            <person name="Kim H.J."/>
            <person name="Triplett B.A."/>
        </authorList>
    </citation>
    <scope>NUCLEOTIDE SEQUENCE [LARGE SCALE GENOMIC DNA]</scope>
    <source>
        <strain evidence="14 15">SCA</strain>
    </source>
</reference>
<dbReference type="InterPro" id="IPR000014">
    <property type="entry name" value="PAS"/>
</dbReference>
<dbReference type="EMBL" id="FZOJ01000022">
    <property type="protein sequence ID" value="SNS81883.1"/>
    <property type="molecule type" value="Genomic_DNA"/>
</dbReference>
<dbReference type="AlphaFoldDB" id="A0A239HM11"/>
<dbReference type="SMART" id="SM00387">
    <property type="entry name" value="HATPase_c"/>
    <property type="match status" value="1"/>
</dbReference>
<keyword evidence="6" id="KW-0547">Nucleotide-binding</keyword>
<proteinExistence type="predicted"/>
<dbReference type="InterPro" id="IPR036097">
    <property type="entry name" value="HisK_dim/P_sf"/>
</dbReference>
<keyword evidence="15" id="KW-1185">Reference proteome</keyword>
<evidence type="ECO:0000256" key="6">
    <source>
        <dbReference type="ARBA" id="ARBA00022741"/>
    </source>
</evidence>
<accession>A0A239HM11</accession>
<evidence type="ECO:0000313" key="15">
    <source>
        <dbReference type="Proteomes" id="UP000198304"/>
    </source>
</evidence>
<keyword evidence="7" id="KW-0418">Kinase</keyword>
<dbReference type="OrthoDB" id="9764522at2"/>
<dbReference type="SUPFAM" id="SSF55874">
    <property type="entry name" value="ATPase domain of HSP90 chaperone/DNA topoisomerase II/histidine kinase"/>
    <property type="match status" value="1"/>
</dbReference>
<gene>
    <name evidence="14" type="ORF">SAMN05446037_102254</name>
</gene>
<evidence type="ECO:0000256" key="3">
    <source>
        <dbReference type="ARBA" id="ARBA00012438"/>
    </source>
</evidence>
<evidence type="ECO:0000259" key="13">
    <source>
        <dbReference type="PROSITE" id="PS50885"/>
    </source>
</evidence>
<dbReference type="InterPro" id="IPR035965">
    <property type="entry name" value="PAS-like_dom_sf"/>
</dbReference>
<feature type="domain" description="HAMP" evidence="13">
    <location>
        <begin position="167"/>
        <end position="219"/>
    </location>
</feature>
<dbReference type="SUPFAM" id="SSF47384">
    <property type="entry name" value="Homodimeric domain of signal transducing histidine kinase"/>
    <property type="match status" value="1"/>
</dbReference>
<dbReference type="Gene3D" id="3.30.450.20">
    <property type="entry name" value="PAS domain"/>
    <property type="match status" value="1"/>
</dbReference>
<comment type="catalytic activity">
    <reaction evidence="1">
        <text>ATP + protein L-histidine = ADP + protein N-phospho-L-histidine.</text>
        <dbReference type="EC" id="2.7.13.3"/>
    </reaction>
</comment>
<dbReference type="SUPFAM" id="SSF55785">
    <property type="entry name" value="PYP-like sensor domain (PAS domain)"/>
    <property type="match status" value="1"/>
</dbReference>
<keyword evidence="10" id="KW-1133">Transmembrane helix</keyword>
<dbReference type="RefSeq" id="WP_089284251.1">
    <property type="nucleotide sequence ID" value="NZ_FZOJ01000022.1"/>
</dbReference>
<feature type="domain" description="Histidine kinase" evidence="11">
    <location>
        <begin position="356"/>
        <end position="569"/>
    </location>
</feature>
<keyword evidence="9" id="KW-0902">Two-component regulatory system</keyword>
<dbReference type="Proteomes" id="UP000198304">
    <property type="component" value="Unassembled WGS sequence"/>
</dbReference>
<feature type="transmembrane region" description="Helical" evidence="10">
    <location>
        <begin position="9"/>
        <end position="29"/>
    </location>
</feature>
<dbReference type="PRINTS" id="PR00344">
    <property type="entry name" value="BCTRLSENSOR"/>
</dbReference>
<sequence length="580" mass="66095">MKLKLKRKIAVPILVLMIMPTMILSILFFNNMQKNSYENANQNIENSFNAISVAISQTNDEFYSRQILFSSLSALSNFGIVVYEGNEVVYEKIEGLNLDVDKIHSDYVESRRYEIKRRTYENLNISVYIIIDKFQLFLKVLNVNKPYLILIAVSIIISLKTILFMIENFSKPIGIFLEGYNNIISGNFQRDINIKREDELGLLGQAFNEMKNQISIRTNRFLQMKRFNEDILRSISTGIITADMHGKIKNYNDGAAQIIDRVMGLNEKNPQIIKKLMLQLNETTKRVETINRVQHFYESDKKESIYLDITTSLMKDVSGEYIGVLCSLSDITSRKKIEESVERINRLTSLGQLTAALAHEIRNPLSGIKMSAQILNKRLMEHVKPREQNLFQAIIGEIERLDILITDLLNFSKPRIPKLQIVNVVNILEKSLLFSDTKAEEKEAEISVTYNIEDRSVYFDKGQLSQIFLNIISNALNAIDVGGALKITVDSSKGKEDKFILVLFEDNGCGIKRENLDKIFDPFFTTGESGTGLGLSVVHKLIVSNHGDIEVQSREGIGTIIKTYLPKYRGNVNENKNSCD</sequence>
<name>A0A239HM11_9FIRM</name>
<protein>
    <recommendedName>
        <fullName evidence="3">histidine kinase</fullName>
        <ecNumber evidence="3">2.7.13.3</ecNumber>
    </recommendedName>
</protein>
<evidence type="ECO:0000313" key="14">
    <source>
        <dbReference type="EMBL" id="SNS81883.1"/>
    </source>
</evidence>
<dbReference type="PROSITE" id="PS50885">
    <property type="entry name" value="HAMP"/>
    <property type="match status" value="1"/>
</dbReference>
<dbReference type="SUPFAM" id="SSF158472">
    <property type="entry name" value="HAMP domain-like"/>
    <property type="match status" value="1"/>
</dbReference>
<dbReference type="Gene3D" id="3.30.565.10">
    <property type="entry name" value="Histidine kinase-like ATPase, C-terminal domain"/>
    <property type="match status" value="1"/>
</dbReference>
<feature type="transmembrane region" description="Helical" evidence="10">
    <location>
        <begin position="147"/>
        <end position="166"/>
    </location>
</feature>
<evidence type="ECO:0000256" key="2">
    <source>
        <dbReference type="ARBA" id="ARBA00004370"/>
    </source>
</evidence>
<dbReference type="CDD" id="cd00082">
    <property type="entry name" value="HisKA"/>
    <property type="match status" value="1"/>
</dbReference>
<evidence type="ECO:0000259" key="11">
    <source>
        <dbReference type="PROSITE" id="PS50109"/>
    </source>
</evidence>
<feature type="domain" description="PAC" evidence="12">
    <location>
        <begin position="291"/>
        <end position="343"/>
    </location>
</feature>
<dbReference type="Gene3D" id="1.10.287.130">
    <property type="match status" value="1"/>
</dbReference>
<keyword evidence="8" id="KW-0067">ATP-binding</keyword>
<organism evidence="14 15">
    <name type="scientific">Anaerovirgula multivorans</name>
    <dbReference type="NCBI Taxonomy" id="312168"/>
    <lineage>
        <taxon>Bacteria</taxon>
        <taxon>Bacillati</taxon>
        <taxon>Bacillota</taxon>
        <taxon>Clostridia</taxon>
        <taxon>Peptostreptococcales</taxon>
        <taxon>Natronincolaceae</taxon>
        <taxon>Anaerovirgula</taxon>
    </lineage>
</organism>
<evidence type="ECO:0000256" key="8">
    <source>
        <dbReference type="ARBA" id="ARBA00022840"/>
    </source>
</evidence>
<dbReference type="PROSITE" id="PS50113">
    <property type="entry name" value="PAC"/>
    <property type="match status" value="1"/>
</dbReference>
<dbReference type="CDD" id="cd06225">
    <property type="entry name" value="HAMP"/>
    <property type="match status" value="1"/>
</dbReference>
<dbReference type="GO" id="GO:0000155">
    <property type="term" value="F:phosphorelay sensor kinase activity"/>
    <property type="evidence" value="ECO:0007669"/>
    <property type="project" value="InterPro"/>
</dbReference>
<dbReference type="InterPro" id="IPR003660">
    <property type="entry name" value="HAMP_dom"/>
</dbReference>
<dbReference type="Pfam" id="PF02518">
    <property type="entry name" value="HATPase_c"/>
    <property type="match status" value="1"/>
</dbReference>
<keyword evidence="5" id="KW-0808">Transferase</keyword>
<dbReference type="Gene3D" id="6.10.340.10">
    <property type="match status" value="1"/>
</dbReference>
<evidence type="ECO:0000256" key="9">
    <source>
        <dbReference type="ARBA" id="ARBA00023012"/>
    </source>
</evidence>
<evidence type="ECO:0000259" key="12">
    <source>
        <dbReference type="PROSITE" id="PS50113"/>
    </source>
</evidence>
<dbReference type="InterPro" id="IPR036890">
    <property type="entry name" value="HATPase_C_sf"/>
</dbReference>
<dbReference type="InterPro" id="IPR005467">
    <property type="entry name" value="His_kinase_dom"/>
</dbReference>
<dbReference type="SMART" id="SM00388">
    <property type="entry name" value="HisKA"/>
    <property type="match status" value="1"/>
</dbReference>
<dbReference type="GO" id="GO:0016020">
    <property type="term" value="C:membrane"/>
    <property type="evidence" value="ECO:0007669"/>
    <property type="project" value="UniProtKB-SubCell"/>
</dbReference>
<comment type="subcellular location">
    <subcellularLocation>
        <location evidence="2">Membrane</location>
    </subcellularLocation>
</comment>
<keyword evidence="10" id="KW-0472">Membrane</keyword>
<dbReference type="PANTHER" id="PTHR43065">
    <property type="entry name" value="SENSOR HISTIDINE KINASE"/>
    <property type="match status" value="1"/>
</dbReference>
<dbReference type="Pfam" id="PF00512">
    <property type="entry name" value="HisKA"/>
    <property type="match status" value="1"/>
</dbReference>
<evidence type="ECO:0000256" key="5">
    <source>
        <dbReference type="ARBA" id="ARBA00022679"/>
    </source>
</evidence>
<keyword evidence="4" id="KW-0597">Phosphoprotein</keyword>
<dbReference type="PROSITE" id="PS50109">
    <property type="entry name" value="HIS_KIN"/>
    <property type="match status" value="1"/>
</dbReference>
<evidence type="ECO:0000256" key="1">
    <source>
        <dbReference type="ARBA" id="ARBA00000085"/>
    </source>
</evidence>